<evidence type="ECO:0000313" key="3">
    <source>
        <dbReference type="Proteomes" id="UP000315082"/>
    </source>
</evidence>
<accession>A0A518JRP9</accession>
<organism evidence="2 3">
    <name type="scientific">Rosistilla carotiformis</name>
    <dbReference type="NCBI Taxonomy" id="2528017"/>
    <lineage>
        <taxon>Bacteria</taxon>
        <taxon>Pseudomonadati</taxon>
        <taxon>Planctomycetota</taxon>
        <taxon>Planctomycetia</taxon>
        <taxon>Pirellulales</taxon>
        <taxon>Pirellulaceae</taxon>
        <taxon>Rosistilla</taxon>
    </lineage>
</organism>
<sequence>MRPGPRLSGPKTTLLLYGLIFITITTVIGTTVWMGRASDQPLPVKAELDQRMVDVPDGSGATLTDVIVLTNLSEHELPKIDISINSQYFLYRDSPLGPHEELVLPQSIFSTKSSLRFNPDNYPIQTITVTGRLPSGSRGVYEVSIGDAASHATEE</sequence>
<dbReference type="AlphaFoldDB" id="A0A518JRP9"/>
<keyword evidence="1" id="KW-0812">Transmembrane</keyword>
<reference evidence="2 3" key="1">
    <citation type="submission" date="2019-02" db="EMBL/GenBank/DDBJ databases">
        <title>Deep-cultivation of Planctomycetes and their phenomic and genomic characterization uncovers novel biology.</title>
        <authorList>
            <person name="Wiegand S."/>
            <person name="Jogler M."/>
            <person name="Boedeker C."/>
            <person name="Pinto D."/>
            <person name="Vollmers J."/>
            <person name="Rivas-Marin E."/>
            <person name="Kohn T."/>
            <person name="Peeters S.H."/>
            <person name="Heuer A."/>
            <person name="Rast P."/>
            <person name="Oberbeckmann S."/>
            <person name="Bunk B."/>
            <person name="Jeske O."/>
            <person name="Meyerdierks A."/>
            <person name="Storesund J.E."/>
            <person name="Kallscheuer N."/>
            <person name="Luecker S."/>
            <person name="Lage O.M."/>
            <person name="Pohl T."/>
            <person name="Merkel B.J."/>
            <person name="Hornburger P."/>
            <person name="Mueller R.-W."/>
            <person name="Bruemmer F."/>
            <person name="Labrenz M."/>
            <person name="Spormann A.M."/>
            <person name="Op den Camp H."/>
            <person name="Overmann J."/>
            <person name="Amann R."/>
            <person name="Jetten M.S.M."/>
            <person name="Mascher T."/>
            <person name="Medema M.H."/>
            <person name="Devos D.P."/>
            <person name="Kaster A.-K."/>
            <person name="Ovreas L."/>
            <person name="Rohde M."/>
            <person name="Galperin M.Y."/>
            <person name="Jogler C."/>
        </authorList>
    </citation>
    <scope>NUCLEOTIDE SEQUENCE [LARGE SCALE GENOMIC DNA]</scope>
    <source>
        <strain evidence="2 3">Poly24</strain>
    </source>
</reference>
<proteinExistence type="predicted"/>
<keyword evidence="3" id="KW-1185">Reference proteome</keyword>
<dbReference type="KEGG" id="rcf:Poly24_19410"/>
<dbReference type="EMBL" id="CP036348">
    <property type="protein sequence ID" value="QDV68232.1"/>
    <property type="molecule type" value="Genomic_DNA"/>
</dbReference>
<gene>
    <name evidence="2" type="ORF">Poly24_19410</name>
</gene>
<keyword evidence="1" id="KW-0472">Membrane</keyword>
<evidence type="ECO:0000256" key="1">
    <source>
        <dbReference type="SAM" id="Phobius"/>
    </source>
</evidence>
<dbReference type="RefSeq" id="WP_145093755.1">
    <property type="nucleotide sequence ID" value="NZ_CP036348.1"/>
</dbReference>
<dbReference type="OrthoDB" id="281795at2"/>
<name>A0A518JRP9_9BACT</name>
<evidence type="ECO:0000313" key="2">
    <source>
        <dbReference type="EMBL" id="QDV68232.1"/>
    </source>
</evidence>
<dbReference type="Proteomes" id="UP000315082">
    <property type="component" value="Chromosome"/>
</dbReference>
<protein>
    <submittedName>
        <fullName evidence="2">Uncharacterized protein</fullName>
    </submittedName>
</protein>
<keyword evidence="1" id="KW-1133">Transmembrane helix</keyword>
<feature type="transmembrane region" description="Helical" evidence="1">
    <location>
        <begin position="12"/>
        <end position="35"/>
    </location>
</feature>